<evidence type="ECO:0000313" key="8">
    <source>
        <dbReference type="EMBL" id="OGL73923.1"/>
    </source>
</evidence>
<dbReference type="EMBL" id="MGDZ01000014">
    <property type="protein sequence ID" value="OGL73923.1"/>
    <property type="molecule type" value="Genomic_DNA"/>
</dbReference>
<dbReference type="Pfam" id="PF03547">
    <property type="entry name" value="Mem_trans"/>
    <property type="match status" value="1"/>
</dbReference>
<keyword evidence="4 7" id="KW-0812">Transmembrane</keyword>
<reference evidence="8 9" key="1">
    <citation type="journal article" date="2016" name="Nat. Commun.">
        <title>Thousands of microbial genomes shed light on interconnected biogeochemical processes in an aquifer system.</title>
        <authorList>
            <person name="Anantharaman K."/>
            <person name="Brown C.T."/>
            <person name="Hug L.A."/>
            <person name="Sharon I."/>
            <person name="Castelle C.J."/>
            <person name="Probst A.J."/>
            <person name="Thomas B.C."/>
            <person name="Singh A."/>
            <person name="Wilkins M.J."/>
            <person name="Karaoz U."/>
            <person name="Brodie E.L."/>
            <person name="Williams K.H."/>
            <person name="Hubbard S.S."/>
            <person name="Banfield J.F."/>
        </authorList>
    </citation>
    <scope>NUCLEOTIDE SEQUENCE [LARGE SCALE GENOMIC DNA]</scope>
</reference>
<feature type="transmembrane region" description="Helical" evidence="7">
    <location>
        <begin position="173"/>
        <end position="195"/>
    </location>
</feature>
<evidence type="ECO:0008006" key="10">
    <source>
        <dbReference type="Google" id="ProtNLM"/>
    </source>
</evidence>
<feature type="transmembrane region" description="Helical" evidence="7">
    <location>
        <begin position="132"/>
        <end position="152"/>
    </location>
</feature>
<feature type="transmembrane region" description="Helical" evidence="7">
    <location>
        <begin position="201"/>
        <end position="219"/>
    </location>
</feature>
<dbReference type="STRING" id="1802391.A3D72_00400"/>
<evidence type="ECO:0000313" key="9">
    <source>
        <dbReference type="Proteomes" id="UP000176303"/>
    </source>
</evidence>
<feature type="transmembrane region" description="Helical" evidence="7">
    <location>
        <begin position="260"/>
        <end position="279"/>
    </location>
</feature>
<keyword evidence="3" id="KW-1003">Cell membrane</keyword>
<dbReference type="PANTHER" id="PTHR36838">
    <property type="entry name" value="AUXIN EFFLUX CARRIER FAMILY PROTEIN"/>
    <property type="match status" value="1"/>
</dbReference>
<feature type="transmembrane region" description="Helical" evidence="7">
    <location>
        <begin position="36"/>
        <end position="60"/>
    </location>
</feature>
<feature type="transmembrane region" description="Helical" evidence="7">
    <location>
        <begin position="6"/>
        <end position="24"/>
    </location>
</feature>
<evidence type="ECO:0000256" key="6">
    <source>
        <dbReference type="ARBA" id="ARBA00023136"/>
    </source>
</evidence>
<organism evidence="8 9">
    <name type="scientific">Candidatus Uhrbacteria bacterium RIFCSPHIGHO2_02_FULL_57_19</name>
    <dbReference type="NCBI Taxonomy" id="1802391"/>
    <lineage>
        <taxon>Bacteria</taxon>
        <taxon>Candidatus Uhriibacteriota</taxon>
    </lineage>
</organism>
<feature type="transmembrane region" description="Helical" evidence="7">
    <location>
        <begin position="231"/>
        <end position="254"/>
    </location>
</feature>
<comment type="subcellular location">
    <subcellularLocation>
        <location evidence="1">Membrane</location>
        <topology evidence="1">Multi-pass membrane protein</topology>
    </subcellularLocation>
</comment>
<evidence type="ECO:0000256" key="7">
    <source>
        <dbReference type="SAM" id="Phobius"/>
    </source>
</evidence>
<feature type="transmembrane region" description="Helical" evidence="7">
    <location>
        <begin position="72"/>
        <end position="90"/>
    </location>
</feature>
<keyword evidence="6 7" id="KW-0472">Membrane</keyword>
<evidence type="ECO:0000256" key="3">
    <source>
        <dbReference type="ARBA" id="ARBA00022475"/>
    </source>
</evidence>
<sequence>MAEISLLLTSIVPTFGVLGAGWLCRRIGIWDKNAVGVLNSYAYYIALPALIFQSLLASGIGSRFSVDDAKMIVGTTAAHLVVVILAYFFISRRRGFSPDLRATAPMLLIFGSTAYLGIPYATNTFGVAGASYASLLSVALVVSMLFISILILERYGRPVKRDAVWRRFIELPFIWSVAAGLVWTLGGLPPFPPFLSRTVEVLAGSAGPTALLALGAFQYGFDIRKRLRPSAVLLGAGKVILPGFLTFFILSALGLSGLRLAVGTAMASVSVAVTAFVLADQYRVGRETSAATLVFSSIFSFLALSTISWLWISTDVFK</sequence>
<dbReference type="GO" id="GO:0055085">
    <property type="term" value="P:transmembrane transport"/>
    <property type="evidence" value="ECO:0007669"/>
    <property type="project" value="InterPro"/>
</dbReference>
<proteinExistence type="predicted"/>
<evidence type="ECO:0000256" key="1">
    <source>
        <dbReference type="ARBA" id="ARBA00004141"/>
    </source>
</evidence>
<dbReference type="InterPro" id="IPR004776">
    <property type="entry name" value="Mem_transp_PIN-like"/>
</dbReference>
<dbReference type="AlphaFoldDB" id="A0A1F7U6P1"/>
<feature type="transmembrane region" description="Helical" evidence="7">
    <location>
        <begin position="291"/>
        <end position="312"/>
    </location>
</feature>
<evidence type="ECO:0000256" key="2">
    <source>
        <dbReference type="ARBA" id="ARBA00022448"/>
    </source>
</evidence>
<gene>
    <name evidence="8" type="ORF">A3D72_00400</name>
</gene>
<dbReference type="PANTHER" id="PTHR36838:SF3">
    <property type="entry name" value="TRANSPORTER AUXIN EFFLUX CARRIER EC FAMILY"/>
    <property type="match status" value="1"/>
</dbReference>
<comment type="caution">
    <text evidence="8">The sequence shown here is derived from an EMBL/GenBank/DDBJ whole genome shotgun (WGS) entry which is preliminary data.</text>
</comment>
<keyword evidence="5 7" id="KW-1133">Transmembrane helix</keyword>
<evidence type="ECO:0000256" key="4">
    <source>
        <dbReference type="ARBA" id="ARBA00022692"/>
    </source>
</evidence>
<feature type="transmembrane region" description="Helical" evidence="7">
    <location>
        <begin position="102"/>
        <end position="120"/>
    </location>
</feature>
<protein>
    <recommendedName>
        <fullName evidence="10">Transporter</fullName>
    </recommendedName>
</protein>
<keyword evidence="2" id="KW-0813">Transport</keyword>
<dbReference type="Proteomes" id="UP000176303">
    <property type="component" value="Unassembled WGS sequence"/>
</dbReference>
<accession>A0A1F7U6P1</accession>
<name>A0A1F7U6P1_9BACT</name>
<evidence type="ECO:0000256" key="5">
    <source>
        <dbReference type="ARBA" id="ARBA00022989"/>
    </source>
</evidence>
<dbReference type="GO" id="GO:0016020">
    <property type="term" value="C:membrane"/>
    <property type="evidence" value="ECO:0007669"/>
    <property type="project" value="UniProtKB-SubCell"/>
</dbReference>